<comment type="similarity">
    <text evidence="1">Belongs to the universal stress protein A family.</text>
</comment>
<dbReference type="SUPFAM" id="SSF52402">
    <property type="entry name" value="Adenine nucleotide alpha hydrolases-like"/>
    <property type="match status" value="1"/>
</dbReference>
<dbReference type="PANTHER" id="PTHR46268">
    <property type="entry name" value="STRESS RESPONSE PROTEIN NHAX"/>
    <property type="match status" value="1"/>
</dbReference>
<dbReference type="Pfam" id="PF00582">
    <property type="entry name" value="Usp"/>
    <property type="match status" value="1"/>
</dbReference>
<dbReference type="PANTHER" id="PTHR46268:SF6">
    <property type="entry name" value="UNIVERSAL STRESS PROTEIN UP12"/>
    <property type="match status" value="1"/>
</dbReference>
<dbReference type="RefSeq" id="WP_021687608.1">
    <property type="nucleotide sequence ID" value="NZ_KI260567.1"/>
</dbReference>
<reference evidence="3 4" key="1">
    <citation type="submission" date="2013-08" db="EMBL/GenBank/DDBJ databases">
        <authorList>
            <person name="Weinstock G."/>
            <person name="Sodergren E."/>
            <person name="Wylie T."/>
            <person name="Fulton L."/>
            <person name="Fulton R."/>
            <person name="Fronick C."/>
            <person name="O'Laughlin M."/>
            <person name="Godfrey J."/>
            <person name="Miner T."/>
            <person name="Herter B."/>
            <person name="Appelbaum E."/>
            <person name="Cordes M."/>
            <person name="Lek S."/>
            <person name="Wollam A."/>
            <person name="Pepin K.H."/>
            <person name="Palsikar V.B."/>
            <person name="Mitreva M."/>
            <person name="Wilson R.K."/>
        </authorList>
    </citation>
    <scope>NUCLEOTIDE SEQUENCE [LARGE SCALE GENOMIC DNA]</scope>
    <source>
        <strain evidence="3 4">ATCC 700332</strain>
    </source>
</reference>
<dbReference type="InterPro" id="IPR006016">
    <property type="entry name" value="UspA"/>
</dbReference>
<dbReference type="Proteomes" id="UP000016649">
    <property type="component" value="Unassembled WGS sequence"/>
</dbReference>
<dbReference type="InterPro" id="IPR014729">
    <property type="entry name" value="Rossmann-like_a/b/a_fold"/>
</dbReference>
<gene>
    <name evidence="3" type="ORF">HMPREF9193_01403</name>
</gene>
<evidence type="ECO:0000259" key="2">
    <source>
        <dbReference type="Pfam" id="PF00582"/>
    </source>
</evidence>
<evidence type="ECO:0000313" key="3">
    <source>
        <dbReference type="EMBL" id="ERJ92645.1"/>
    </source>
</evidence>
<dbReference type="CDD" id="cd00293">
    <property type="entry name" value="USP-like"/>
    <property type="match status" value="1"/>
</dbReference>
<dbReference type="EMBL" id="AWVH01000033">
    <property type="protein sequence ID" value="ERJ92645.1"/>
    <property type="molecule type" value="Genomic_DNA"/>
</dbReference>
<evidence type="ECO:0000256" key="1">
    <source>
        <dbReference type="ARBA" id="ARBA00008791"/>
    </source>
</evidence>
<organism evidence="3 4">
    <name type="scientific">Treponema lecithinolyticum ATCC 700332</name>
    <dbReference type="NCBI Taxonomy" id="1321815"/>
    <lineage>
        <taxon>Bacteria</taxon>
        <taxon>Pseudomonadati</taxon>
        <taxon>Spirochaetota</taxon>
        <taxon>Spirochaetia</taxon>
        <taxon>Spirochaetales</taxon>
        <taxon>Treponemataceae</taxon>
        <taxon>Treponema</taxon>
    </lineage>
</organism>
<feature type="domain" description="UspA" evidence="2">
    <location>
        <begin position="6"/>
        <end position="149"/>
    </location>
</feature>
<dbReference type="Gene3D" id="3.40.50.620">
    <property type="entry name" value="HUPs"/>
    <property type="match status" value="1"/>
</dbReference>
<proteinExistence type="inferred from homology"/>
<sequence>MIKPIFQKVLVLINGSQASIHAAQYGMLMAKLYHCALKAVYVVDVATLKQLTLSKFFVAEESSEYESSLTADGNRYLSYVASLANAKGIKIQTELLRGGIWAETVKAADEFGANLILLGGIERGSGSDDMLRGSYRHIMENATCSVLCVNEKQIEQLYKLL</sequence>
<evidence type="ECO:0000313" key="4">
    <source>
        <dbReference type="Proteomes" id="UP000016649"/>
    </source>
</evidence>
<comment type="caution">
    <text evidence="3">The sequence shown here is derived from an EMBL/GenBank/DDBJ whole genome shotgun (WGS) entry which is preliminary data.</text>
</comment>
<protein>
    <submittedName>
        <fullName evidence="3">Universal stress family protein</fullName>
    </submittedName>
</protein>
<accession>A0ABN0NYF0</accession>
<name>A0ABN0NYF0_TRELE</name>
<keyword evidence="4" id="KW-1185">Reference proteome</keyword>